<comment type="caution">
    <text evidence="1">The sequence shown here is derived from an EMBL/GenBank/DDBJ whole genome shotgun (WGS) entry which is preliminary data.</text>
</comment>
<dbReference type="Proteomes" id="UP000191672">
    <property type="component" value="Unassembled WGS sequence"/>
</dbReference>
<sequence>MALTLTLLARRLPEYAIVPSPLFPFEDGAFHSAHAYYVGAEKEYFDRTDKRDAITLISSFLGVDIEWIDGVKQDDINPKAYPSKPGHHLLDRPNTLGSWRAHMNALQTMIARGYSSALILEDDSDWDVSFKDQMVEFARGARAISTKQDNPHSPYGDSWDLLWLGHCSSRAKKGPYWKIPNDPTVAPLQYRTGFKHPSIIDEPDAAFSRYIYLAEDLLCSYGIAWTLDAARNALARMSMLELDVAAADVGFHVACDGGLRCLTSEPALIGSYRRAGPPQADSDIEIFESTEWHEAGSGHIVWSSSLNALRLAAGSTVKAQWPEITPPEIDPMKLKIPKGHLEDLS</sequence>
<accession>A0A1V6QJK0</accession>
<keyword evidence="2" id="KW-1185">Reference proteome</keyword>
<protein>
    <recommendedName>
        <fullName evidence="3">Glycosyltransferase family 25 protein</fullName>
    </recommendedName>
</protein>
<evidence type="ECO:0000313" key="1">
    <source>
        <dbReference type="EMBL" id="OQD89375.1"/>
    </source>
</evidence>
<dbReference type="EMBL" id="MDYN01000002">
    <property type="protein sequence ID" value="OQD89375.1"/>
    <property type="molecule type" value="Genomic_DNA"/>
</dbReference>
<name>A0A1V6QJK0_9EURO</name>
<dbReference type="AlphaFoldDB" id="A0A1V6QJK0"/>
<organism evidence="1 2">
    <name type="scientific">Penicillium antarcticum</name>
    <dbReference type="NCBI Taxonomy" id="416450"/>
    <lineage>
        <taxon>Eukaryota</taxon>
        <taxon>Fungi</taxon>
        <taxon>Dikarya</taxon>
        <taxon>Ascomycota</taxon>
        <taxon>Pezizomycotina</taxon>
        <taxon>Eurotiomycetes</taxon>
        <taxon>Eurotiomycetidae</taxon>
        <taxon>Eurotiales</taxon>
        <taxon>Aspergillaceae</taxon>
        <taxon>Penicillium</taxon>
    </lineage>
</organism>
<reference evidence="2" key="1">
    <citation type="journal article" date="2017" name="Nat. Microbiol.">
        <title>Global analysis of biosynthetic gene clusters reveals vast potential of secondary metabolite production in Penicillium species.</title>
        <authorList>
            <person name="Nielsen J.C."/>
            <person name="Grijseels S."/>
            <person name="Prigent S."/>
            <person name="Ji B."/>
            <person name="Dainat J."/>
            <person name="Nielsen K.F."/>
            <person name="Frisvad J.C."/>
            <person name="Workman M."/>
            <person name="Nielsen J."/>
        </authorList>
    </citation>
    <scope>NUCLEOTIDE SEQUENCE [LARGE SCALE GENOMIC DNA]</scope>
    <source>
        <strain evidence="2">IBT 31811</strain>
    </source>
</reference>
<evidence type="ECO:0008006" key="3">
    <source>
        <dbReference type="Google" id="ProtNLM"/>
    </source>
</evidence>
<proteinExistence type="predicted"/>
<evidence type="ECO:0000313" key="2">
    <source>
        <dbReference type="Proteomes" id="UP000191672"/>
    </source>
</evidence>
<gene>
    <name evidence="1" type="ORF">PENANT_c002G05643</name>
</gene>